<dbReference type="InterPro" id="IPR001466">
    <property type="entry name" value="Beta-lactam-related"/>
</dbReference>
<dbReference type="PANTHER" id="PTHR43283">
    <property type="entry name" value="BETA-LACTAMASE-RELATED"/>
    <property type="match status" value="1"/>
</dbReference>
<dbReference type="EMBL" id="JACVFC010000001">
    <property type="protein sequence ID" value="MBC9930895.1"/>
    <property type="molecule type" value="Genomic_DNA"/>
</dbReference>
<evidence type="ECO:0000313" key="4">
    <source>
        <dbReference type="Proteomes" id="UP000659124"/>
    </source>
</evidence>
<dbReference type="Proteomes" id="UP000659124">
    <property type="component" value="Unassembled WGS sequence"/>
</dbReference>
<dbReference type="InterPro" id="IPR010502">
    <property type="entry name" value="Carb-bd_dom_fam9"/>
</dbReference>
<sequence>MPISSVKAMCIVVVCLLLGERLFAHNGSIAYAYPLDKIKIDGDLSDWPKNITKYKIAIHPSSTKPQNDVDFSGFFQLGYNLGNQSLYVAFTLTDDDFVEDTSRNVKWDTQDGLEVSIDARHLLSGSGVASFMCSKTLHTINKAVYDSFAGKATWDMVEVAVTRHGNTRIYEWRFRLGNELAVGKSVGFDFHVYDKDRDGSFSWSAWGKGEAKYRNPNSLGDIVFMPAGEKLSAVSGKISWDKQQKLPGLLRLVASGNSKQWMTIEVDSLGNYAVMVPAGKYNLSLPDTYFQSAGKLYAVDTKAPITVVAKAGQKIVAPELRISSTPVPDLIPAKGVLLDFTAATPGQIDHFIETYRDYYGIPGVSLALIKDGKLIYHKTYGVSNTMTGEKVNDNTLFEAASVTKPVFAFAVERLAERGVINLDKPLYEYLPYKDIEYDDRYKLMTARHVLTHRTGFPNWRWMNKDGKLDLKFTPGTAFNYSGEGFEYLKMVVEKITGKKVEQVLQEEVIEPIGLYHTFFSKNDSLERVKANGHYDKIPSNKNLPESPGMAYSMHTEAKIFTKFMLYLLEQKGLKPKTYDTILSKHSEYNFDDWPHKPTVPTYMGMSLEIRETPLGKTFGHGGNNGDFRCRFEVYKDLKIGYVIFTNCNTSDVLLENFNKFLVEGRD</sequence>
<reference evidence="3 4" key="1">
    <citation type="submission" date="2020-09" db="EMBL/GenBank/DDBJ databases">
        <title>Genome sequences of type strains of Chitinophaga qingshengii and Chitinophaga varians.</title>
        <authorList>
            <person name="Kittiwongwattana C."/>
        </authorList>
    </citation>
    <scope>NUCLEOTIDE SEQUENCE [LARGE SCALE GENOMIC DNA]</scope>
    <source>
        <strain evidence="3 4">JCM 30026</strain>
    </source>
</reference>
<dbReference type="GO" id="GO:0016787">
    <property type="term" value="F:hydrolase activity"/>
    <property type="evidence" value="ECO:0007669"/>
    <property type="project" value="UniProtKB-KW"/>
</dbReference>
<accession>A0ABR7TMP2</accession>
<evidence type="ECO:0000259" key="1">
    <source>
        <dbReference type="Pfam" id="PF00144"/>
    </source>
</evidence>
<dbReference type="InterPro" id="IPR050789">
    <property type="entry name" value="Diverse_Enzym_Activities"/>
</dbReference>
<dbReference type="Gene3D" id="2.60.40.1190">
    <property type="match status" value="1"/>
</dbReference>
<name>A0ABR7TMP2_9BACT</name>
<dbReference type="SUPFAM" id="SSF49344">
    <property type="entry name" value="CBD9-like"/>
    <property type="match status" value="1"/>
</dbReference>
<evidence type="ECO:0000313" key="3">
    <source>
        <dbReference type="EMBL" id="MBC9930895.1"/>
    </source>
</evidence>
<dbReference type="SUPFAM" id="SSF56601">
    <property type="entry name" value="beta-lactamase/transpeptidase-like"/>
    <property type="match status" value="1"/>
</dbReference>
<feature type="domain" description="Carbohydrate-binding" evidence="2">
    <location>
        <begin position="40"/>
        <end position="223"/>
    </location>
</feature>
<dbReference type="Gene3D" id="3.40.710.10">
    <property type="entry name" value="DD-peptidase/beta-lactamase superfamily"/>
    <property type="match status" value="1"/>
</dbReference>
<gene>
    <name evidence="3" type="ORF">ICL07_10950</name>
</gene>
<dbReference type="Pfam" id="PF00144">
    <property type="entry name" value="Beta-lactamase"/>
    <property type="match status" value="1"/>
</dbReference>
<dbReference type="InterPro" id="IPR012338">
    <property type="entry name" value="Beta-lactam/transpept-like"/>
</dbReference>
<organism evidence="3 4">
    <name type="scientific">Chitinophaga qingshengii</name>
    <dbReference type="NCBI Taxonomy" id="1569794"/>
    <lineage>
        <taxon>Bacteria</taxon>
        <taxon>Pseudomonadati</taxon>
        <taxon>Bacteroidota</taxon>
        <taxon>Chitinophagia</taxon>
        <taxon>Chitinophagales</taxon>
        <taxon>Chitinophagaceae</taxon>
        <taxon>Chitinophaga</taxon>
    </lineage>
</organism>
<dbReference type="PANTHER" id="PTHR43283:SF18">
    <property type="match status" value="1"/>
</dbReference>
<keyword evidence="3" id="KW-0378">Hydrolase</keyword>
<feature type="domain" description="Beta-lactamase-related" evidence="1">
    <location>
        <begin position="349"/>
        <end position="651"/>
    </location>
</feature>
<evidence type="ECO:0000259" key="2">
    <source>
        <dbReference type="Pfam" id="PF06452"/>
    </source>
</evidence>
<comment type="caution">
    <text evidence="3">The sequence shown here is derived from an EMBL/GenBank/DDBJ whole genome shotgun (WGS) entry which is preliminary data.</text>
</comment>
<protein>
    <submittedName>
        <fullName evidence="3">Serine hydrolase</fullName>
    </submittedName>
</protein>
<dbReference type="RefSeq" id="WP_188087939.1">
    <property type="nucleotide sequence ID" value="NZ_JACVFC010000001.1"/>
</dbReference>
<proteinExistence type="predicted"/>
<dbReference type="Pfam" id="PF06452">
    <property type="entry name" value="CBM9_1"/>
    <property type="match status" value="1"/>
</dbReference>
<keyword evidence="4" id="KW-1185">Reference proteome</keyword>